<organism evidence="3 4">
    <name type="scientific">Vibrio astriarenae</name>
    <dbReference type="NCBI Taxonomy" id="1481923"/>
    <lineage>
        <taxon>Bacteria</taxon>
        <taxon>Pseudomonadati</taxon>
        <taxon>Pseudomonadota</taxon>
        <taxon>Gammaproteobacteria</taxon>
        <taxon>Vibrionales</taxon>
        <taxon>Vibrionaceae</taxon>
        <taxon>Vibrio</taxon>
    </lineage>
</organism>
<dbReference type="KEGG" id="vas:GT360_05500"/>
<keyword evidence="1 3" id="KW-0378">Hydrolase</keyword>
<keyword evidence="4" id="KW-1185">Reference proteome</keyword>
<evidence type="ECO:0000313" key="3">
    <source>
        <dbReference type="EMBL" id="QIA63004.1"/>
    </source>
</evidence>
<dbReference type="Gene3D" id="3.40.50.1000">
    <property type="entry name" value="HAD superfamily/HAD-like"/>
    <property type="match status" value="1"/>
</dbReference>
<dbReference type="Proteomes" id="UP000464262">
    <property type="component" value="Chromosome 1"/>
</dbReference>
<proteinExistence type="predicted"/>
<dbReference type="GO" id="GO:0016787">
    <property type="term" value="F:hydrolase activity"/>
    <property type="evidence" value="ECO:0007669"/>
    <property type="project" value="UniProtKB-KW"/>
</dbReference>
<name>A0A7Z2YDC7_9VIBR</name>
<protein>
    <submittedName>
        <fullName evidence="3">HAD hydrolase-like protein</fullName>
    </submittedName>
</protein>
<dbReference type="SUPFAM" id="SSF56784">
    <property type="entry name" value="HAD-like"/>
    <property type="match status" value="1"/>
</dbReference>
<dbReference type="InterPro" id="IPR036412">
    <property type="entry name" value="HAD-like_sf"/>
</dbReference>
<sequence>MSEPILTTPRVILFDWGDTLMVDDPSQQGKMCLWPKVSATVGAQDVLKKLSQHFPIYVATNAQDSSVADIEAAFSRVDLSQYISGYFCFDNLSVGKDHTDFYPRIASKLNVDVQDLLMVGDTLDKDIYPALDAGLQAIWFNPANTTELGSMTAIQALVELTALFEIKS</sequence>
<dbReference type="EMBL" id="CP047475">
    <property type="protein sequence ID" value="QIA63004.1"/>
    <property type="molecule type" value="Genomic_DNA"/>
</dbReference>
<dbReference type="RefSeq" id="WP_164647910.1">
    <property type="nucleotide sequence ID" value="NZ_CP047475.1"/>
</dbReference>
<evidence type="ECO:0000313" key="4">
    <source>
        <dbReference type="Proteomes" id="UP000464262"/>
    </source>
</evidence>
<dbReference type="Pfam" id="PF00702">
    <property type="entry name" value="Hydrolase"/>
    <property type="match status" value="1"/>
</dbReference>
<dbReference type="InterPro" id="IPR023214">
    <property type="entry name" value="HAD_sf"/>
</dbReference>
<keyword evidence="2" id="KW-0460">Magnesium</keyword>
<evidence type="ECO:0000256" key="2">
    <source>
        <dbReference type="ARBA" id="ARBA00022842"/>
    </source>
</evidence>
<dbReference type="PANTHER" id="PTHR46470">
    <property type="entry name" value="N-ACYLNEURAMINATE-9-PHOSPHATASE"/>
    <property type="match status" value="1"/>
</dbReference>
<gene>
    <name evidence="3" type="ORF">GT360_05500</name>
</gene>
<dbReference type="AlphaFoldDB" id="A0A7Z2YDC7"/>
<evidence type="ECO:0000256" key="1">
    <source>
        <dbReference type="ARBA" id="ARBA00022801"/>
    </source>
</evidence>
<reference evidence="3 4" key="1">
    <citation type="submission" date="2020-01" db="EMBL/GenBank/DDBJ databases">
        <title>Whole genome and functional gene identification of agarase of Vibrio HN897.</title>
        <authorList>
            <person name="Liu Y."/>
            <person name="Zhao Z."/>
        </authorList>
    </citation>
    <scope>NUCLEOTIDE SEQUENCE [LARGE SCALE GENOMIC DNA]</scope>
    <source>
        <strain evidence="3 4">HN897</strain>
    </source>
</reference>
<dbReference type="InterPro" id="IPR051400">
    <property type="entry name" value="HAD-like_hydrolase"/>
</dbReference>
<accession>A0A7Z2YDC7</accession>